<feature type="region of interest" description="Disordered" evidence="1">
    <location>
        <begin position="1"/>
        <end position="26"/>
    </location>
</feature>
<reference evidence="3" key="1">
    <citation type="submission" date="2015-02" db="EMBL/GenBank/DDBJ databases">
        <authorList>
            <person name="Gon?alves P."/>
        </authorList>
    </citation>
    <scope>NUCLEOTIDE SEQUENCE [LARGE SCALE GENOMIC DNA]</scope>
</reference>
<gene>
    <name evidence="2" type="primary">SPOSA6832_01684</name>
</gene>
<sequence>MGFFSHDSEQAQAYNQVQNGQPHESSWSHELIAGAAAFEAQKAYARHCEQNGKPESHEVARELLAAFAGAETDKLFETKGLNFLDREEAKRQAKRQAEQAVSYDNY</sequence>
<organism evidence="2 3">
    <name type="scientific">Sporidiobolus salmonicolor</name>
    <name type="common">Yeast-like fungus</name>
    <name type="synonym">Sporobolomyces salmonicolor</name>
    <dbReference type="NCBI Taxonomy" id="5005"/>
    <lineage>
        <taxon>Eukaryota</taxon>
        <taxon>Fungi</taxon>
        <taxon>Dikarya</taxon>
        <taxon>Basidiomycota</taxon>
        <taxon>Pucciniomycotina</taxon>
        <taxon>Microbotryomycetes</taxon>
        <taxon>Sporidiobolales</taxon>
        <taxon>Sporidiobolaceae</taxon>
        <taxon>Sporobolomyces</taxon>
    </lineage>
</organism>
<dbReference type="EMBL" id="CENE01000005">
    <property type="protein sequence ID" value="CEQ40102.1"/>
    <property type="molecule type" value="Genomic_DNA"/>
</dbReference>
<accession>A0A0D6EJA5</accession>
<evidence type="ECO:0000313" key="3">
    <source>
        <dbReference type="Proteomes" id="UP000243876"/>
    </source>
</evidence>
<dbReference type="OrthoDB" id="9895617at2759"/>
<keyword evidence="3" id="KW-1185">Reference proteome</keyword>
<evidence type="ECO:0000256" key="1">
    <source>
        <dbReference type="SAM" id="MobiDB-lite"/>
    </source>
</evidence>
<dbReference type="Proteomes" id="UP000243876">
    <property type="component" value="Unassembled WGS sequence"/>
</dbReference>
<feature type="non-terminal residue" evidence="2">
    <location>
        <position position="1"/>
    </location>
</feature>
<dbReference type="PANTHER" id="PTHR37450">
    <property type="entry name" value="CIPC PROTEIN"/>
    <property type="match status" value="1"/>
</dbReference>
<dbReference type="InterPro" id="IPR022234">
    <property type="entry name" value="DUF3759"/>
</dbReference>
<dbReference type="AlphaFoldDB" id="A0A0D6EJA5"/>
<proteinExistence type="predicted"/>
<evidence type="ECO:0000313" key="2">
    <source>
        <dbReference type="EMBL" id="CEQ40102.1"/>
    </source>
</evidence>
<feature type="compositionally biased region" description="Polar residues" evidence="1">
    <location>
        <begin position="10"/>
        <end position="25"/>
    </location>
</feature>
<protein>
    <submittedName>
        <fullName evidence="2">SPOSA6832_01684-mRNA-1:cds</fullName>
    </submittedName>
</protein>
<dbReference type="PANTHER" id="PTHR37450:SF1">
    <property type="entry name" value="CIPC PROTEIN"/>
    <property type="match status" value="1"/>
</dbReference>
<dbReference type="Pfam" id="PF12585">
    <property type="entry name" value="DUF3759"/>
    <property type="match status" value="1"/>
</dbReference>
<name>A0A0D6EJA5_SPOSA</name>